<comment type="caution">
    <text evidence="5">The sequence shown here is derived from an EMBL/GenBank/DDBJ whole genome shotgun (WGS) entry which is preliminary data.</text>
</comment>
<organism evidence="5 6">
    <name type="scientific">Murimonas intestini</name>
    <dbReference type="NCBI Taxonomy" id="1337051"/>
    <lineage>
        <taxon>Bacteria</taxon>
        <taxon>Bacillati</taxon>
        <taxon>Bacillota</taxon>
        <taxon>Clostridia</taxon>
        <taxon>Lachnospirales</taxon>
        <taxon>Lachnospiraceae</taxon>
        <taxon>Murimonas</taxon>
    </lineage>
</organism>
<dbReference type="InterPro" id="IPR000524">
    <property type="entry name" value="Tscrpt_reg_HTH_GntR"/>
</dbReference>
<dbReference type="PROSITE" id="PS50949">
    <property type="entry name" value="HTH_GNTR"/>
    <property type="match status" value="2"/>
</dbReference>
<feature type="domain" description="HTH gntR-type" evidence="4">
    <location>
        <begin position="5"/>
        <end position="73"/>
    </location>
</feature>
<dbReference type="InterPro" id="IPR036390">
    <property type="entry name" value="WH_DNA-bd_sf"/>
</dbReference>
<reference evidence="5 6" key="1">
    <citation type="submission" date="2018-05" db="EMBL/GenBank/DDBJ databases">
        <authorList>
            <person name="Goeker M."/>
            <person name="Huntemann M."/>
            <person name="Clum A."/>
            <person name="Pillay M."/>
            <person name="Palaniappan K."/>
            <person name="Varghese N."/>
            <person name="Mikhailova N."/>
            <person name="Stamatis D."/>
            <person name="Reddy T."/>
            <person name="Daum C."/>
            <person name="Shapiro N."/>
            <person name="Ivanova N."/>
            <person name="Kyrpides N."/>
            <person name="Woyke T."/>
        </authorList>
    </citation>
    <scope>NUCLEOTIDE SEQUENCE [LARGE SCALE GENOMIC DNA]</scope>
    <source>
        <strain evidence="5 6">DSM 26524</strain>
    </source>
</reference>
<dbReference type="GO" id="GO:0003700">
    <property type="term" value="F:DNA-binding transcription factor activity"/>
    <property type="evidence" value="ECO:0007669"/>
    <property type="project" value="InterPro"/>
</dbReference>
<proteinExistence type="predicted"/>
<dbReference type="AlphaFoldDB" id="A0AB73TAN4"/>
<keyword evidence="1" id="KW-0805">Transcription regulation</keyword>
<dbReference type="PANTHER" id="PTHR43537:SF51">
    <property type="entry name" value="HTH-TYPE TRANSCRIPTIONAL REGULATOR LGOR-RELATED"/>
    <property type="match status" value="1"/>
</dbReference>
<keyword evidence="6" id="KW-1185">Reference proteome</keyword>
<gene>
    <name evidence="5" type="ORF">C7383_101481</name>
</gene>
<dbReference type="InterPro" id="IPR036388">
    <property type="entry name" value="WH-like_DNA-bd_sf"/>
</dbReference>
<evidence type="ECO:0000256" key="1">
    <source>
        <dbReference type="ARBA" id="ARBA00023015"/>
    </source>
</evidence>
<dbReference type="Gene3D" id="1.10.10.10">
    <property type="entry name" value="Winged helix-like DNA-binding domain superfamily/Winged helix DNA-binding domain"/>
    <property type="match status" value="2"/>
</dbReference>
<evidence type="ECO:0000313" key="5">
    <source>
        <dbReference type="EMBL" id="PWJ79104.1"/>
    </source>
</evidence>
<keyword evidence="3" id="KW-0804">Transcription</keyword>
<sequence>MENSTELRQVAYSVLLTQIQFGAYHCQDKLPTIEETSTQLCVSVDTARAAYLKLKEEGYITLTKNIGASVKVNYDAKKTEDFIQTFFSMRKTAMTDLANSMHPLLSNAQWVGLKNARPETLAALERLFRKENAVAPYAMLEHLNLKYSSFGNSLLMRFVWQAFMFLYDPFFAIKDNLQYFDSSAGYLPHILSLCQSKDWPGLRTALDTSVERLSLAISHFYESRITMPLPEKEIPFTWSSYKKSRQLCYSFAMELLISISHGVYPAGSLLPSQKELAEQKGVSLSTARRALELLGSVGAIKSARYVGTKVLPLHQATENSDFTNPVFQRRLLDMEESLQMLALSCKDVSLFILSSSGPYLADTLSRQLKGHRQRQRGETLSHFILDLLAKAAPCQAIRTVYSELLLQFFWAYALRGMKGSQNHINAIYAPYSDALIESLEKMDFSGFSAVLEELIIYELCCTVSFLSQLGIPGADSILIPDKSTS</sequence>
<dbReference type="RefSeq" id="WP_109624523.1">
    <property type="nucleotide sequence ID" value="NZ_JANKBI010000001.1"/>
</dbReference>
<evidence type="ECO:0000313" key="6">
    <source>
        <dbReference type="Proteomes" id="UP000245412"/>
    </source>
</evidence>
<evidence type="ECO:0000259" key="4">
    <source>
        <dbReference type="PROSITE" id="PS50949"/>
    </source>
</evidence>
<dbReference type="SMART" id="SM00345">
    <property type="entry name" value="HTH_GNTR"/>
    <property type="match status" value="2"/>
</dbReference>
<evidence type="ECO:0000256" key="2">
    <source>
        <dbReference type="ARBA" id="ARBA00023125"/>
    </source>
</evidence>
<name>A0AB73TAN4_9FIRM</name>
<accession>A0AB73TAN4</accession>
<keyword evidence="2" id="KW-0238">DNA-binding</keyword>
<protein>
    <submittedName>
        <fullName evidence="5">Regulatory GntR family protein</fullName>
    </submittedName>
</protein>
<dbReference type="SUPFAM" id="SSF46785">
    <property type="entry name" value="Winged helix' DNA-binding domain"/>
    <property type="match status" value="2"/>
</dbReference>
<dbReference type="EMBL" id="QGGY01000001">
    <property type="protein sequence ID" value="PWJ79104.1"/>
    <property type="molecule type" value="Genomic_DNA"/>
</dbReference>
<dbReference type="Proteomes" id="UP000245412">
    <property type="component" value="Unassembled WGS sequence"/>
</dbReference>
<dbReference type="PANTHER" id="PTHR43537">
    <property type="entry name" value="TRANSCRIPTIONAL REGULATOR, GNTR FAMILY"/>
    <property type="match status" value="1"/>
</dbReference>
<feature type="domain" description="HTH gntR-type" evidence="4">
    <location>
        <begin position="245"/>
        <end position="313"/>
    </location>
</feature>
<dbReference type="Pfam" id="PF00392">
    <property type="entry name" value="GntR"/>
    <property type="match status" value="2"/>
</dbReference>
<evidence type="ECO:0000256" key="3">
    <source>
        <dbReference type="ARBA" id="ARBA00023163"/>
    </source>
</evidence>
<dbReference type="GO" id="GO:0003677">
    <property type="term" value="F:DNA binding"/>
    <property type="evidence" value="ECO:0007669"/>
    <property type="project" value="UniProtKB-KW"/>
</dbReference>